<evidence type="ECO:0000256" key="7">
    <source>
        <dbReference type="SAM" id="Phobius"/>
    </source>
</evidence>
<evidence type="ECO:0000256" key="4">
    <source>
        <dbReference type="ARBA" id="ARBA00022692"/>
    </source>
</evidence>
<dbReference type="RefSeq" id="WP_048113176.1">
    <property type="nucleotide sequence ID" value="NZ_CP010070.1"/>
</dbReference>
<feature type="transmembrane region" description="Helical" evidence="7">
    <location>
        <begin position="6"/>
        <end position="26"/>
    </location>
</feature>
<dbReference type="PANTHER" id="PTHR11058:SF9">
    <property type="entry name" value="NADH-UBIQUINONE OXIDOREDUCTASE CHAIN 3"/>
    <property type="match status" value="1"/>
</dbReference>
<keyword evidence="3" id="KW-0813">Transport</keyword>
<dbReference type="KEGG" id="mear:Mpt1_c12660"/>
<feature type="transmembrane region" description="Helical" evidence="7">
    <location>
        <begin position="62"/>
        <end position="85"/>
    </location>
</feature>
<protein>
    <submittedName>
        <fullName evidence="8">FpoA protein</fullName>
        <ecNumber evidence="8">1.12.98.3</ecNumber>
    </submittedName>
</protein>
<dbReference type="GeneID" id="24818927"/>
<dbReference type="GO" id="GO:0008137">
    <property type="term" value="F:NADH dehydrogenase (ubiquinone) activity"/>
    <property type="evidence" value="ECO:0007669"/>
    <property type="project" value="InterPro"/>
</dbReference>
<proteinExistence type="inferred from homology"/>
<dbReference type="AlphaFoldDB" id="A0A0A7LDU1"/>
<dbReference type="STRING" id="1577791.Mpt1_c12660"/>
<dbReference type="InterPro" id="IPR000440">
    <property type="entry name" value="NADH_UbQ/plastoQ_OxRdtase_su3"/>
</dbReference>
<name>A0A0A7LDU1_9ARCH</name>
<keyword evidence="6 7" id="KW-0472">Membrane</keyword>
<dbReference type="Proteomes" id="UP000030787">
    <property type="component" value="Chromosome"/>
</dbReference>
<evidence type="ECO:0000256" key="2">
    <source>
        <dbReference type="ARBA" id="ARBA00008472"/>
    </source>
</evidence>
<dbReference type="PANTHER" id="PTHR11058">
    <property type="entry name" value="NADH-UBIQUINONE OXIDOREDUCTASE CHAIN 3"/>
    <property type="match status" value="1"/>
</dbReference>
<organism evidence="8 9">
    <name type="scientific">Candidatus Methanoplasma termitum</name>
    <dbReference type="NCBI Taxonomy" id="1577791"/>
    <lineage>
        <taxon>Archaea</taxon>
        <taxon>Methanobacteriati</taxon>
        <taxon>Thermoplasmatota</taxon>
        <taxon>Thermoplasmata</taxon>
        <taxon>Methanomassiliicoccales</taxon>
        <taxon>Methanomassiliicoccaceae</taxon>
        <taxon>Candidatus Methanoplasma</taxon>
    </lineage>
</organism>
<dbReference type="Gene3D" id="1.20.58.1610">
    <property type="entry name" value="NADH:ubiquinone/plastoquinone oxidoreductase, chain 3"/>
    <property type="match status" value="1"/>
</dbReference>
<keyword evidence="9" id="KW-1185">Reference proteome</keyword>
<keyword evidence="5 7" id="KW-1133">Transmembrane helix</keyword>
<reference evidence="8 9" key="1">
    <citation type="journal article" date="2014" name="Appl. Environ. Microbiol.">
        <title>Comparative Genome Analysis of 'Candidatus Methanoplasma termitum' Indicates a New Mode of Energy Metabolism in the Seventh Order of Methanogens.</title>
        <authorList>
            <person name="Lang K."/>
            <person name="Schuldes J."/>
            <person name="Klingl A."/>
            <person name="Poehlein A."/>
            <person name="Daniel R."/>
            <person name="Brune A."/>
        </authorList>
    </citation>
    <scope>NUCLEOTIDE SEQUENCE [LARGE SCALE GENOMIC DNA]</scope>
    <source>
        <strain evidence="9">Mpt1</strain>
    </source>
</reference>
<evidence type="ECO:0000256" key="3">
    <source>
        <dbReference type="ARBA" id="ARBA00022448"/>
    </source>
</evidence>
<dbReference type="EC" id="1.12.98.3" evidence="8"/>
<evidence type="ECO:0000256" key="1">
    <source>
        <dbReference type="ARBA" id="ARBA00004370"/>
    </source>
</evidence>
<dbReference type="HOGENOM" id="CLU_119549_3_1_2"/>
<comment type="similarity">
    <text evidence="2">Belongs to the complex I subunit 3 family.</text>
</comment>
<dbReference type="EMBL" id="CP010070">
    <property type="protein sequence ID" value="AIZ57128.1"/>
    <property type="molecule type" value="Genomic_DNA"/>
</dbReference>
<dbReference type="Pfam" id="PF00507">
    <property type="entry name" value="Oxidored_q4"/>
    <property type="match status" value="1"/>
</dbReference>
<sequence>MSLVVSYIPLVVVGIMTMGFAPLAWLTSRFIRPKRPTQWMENTYECGSEPIGDAHVQFKFQYYAFAIIFVVFDLIATFLMIWAVAFSGLSTMATVWMLLLLGIMILGVAYSLKKEETLWI</sequence>
<dbReference type="GO" id="GO:0051911">
    <property type="term" value="F:Methanosarcina-phenazine hydrogenase activity"/>
    <property type="evidence" value="ECO:0007669"/>
    <property type="project" value="UniProtKB-EC"/>
</dbReference>
<comment type="subcellular location">
    <subcellularLocation>
        <location evidence="1">Membrane</location>
    </subcellularLocation>
</comment>
<dbReference type="OrthoDB" id="9823at2157"/>
<accession>A0A0A7LDU1</accession>
<evidence type="ECO:0000313" key="9">
    <source>
        <dbReference type="Proteomes" id="UP000030787"/>
    </source>
</evidence>
<keyword evidence="4 7" id="KW-0812">Transmembrane</keyword>
<evidence type="ECO:0000256" key="5">
    <source>
        <dbReference type="ARBA" id="ARBA00022989"/>
    </source>
</evidence>
<evidence type="ECO:0000256" key="6">
    <source>
        <dbReference type="ARBA" id="ARBA00023136"/>
    </source>
</evidence>
<gene>
    <name evidence="8" type="primary">fpoA</name>
    <name evidence="8" type="ORF">Mpt1_c12660</name>
</gene>
<dbReference type="InterPro" id="IPR038430">
    <property type="entry name" value="NDAH_ubi_oxred_su3_sf"/>
</dbReference>
<feature type="transmembrane region" description="Helical" evidence="7">
    <location>
        <begin position="91"/>
        <end position="112"/>
    </location>
</feature>
<evidence type="ECO:0000313" key="8">
    <source>
        <dbReference type="EMBL" id="AIZ57128.1"/>
    </source>
</evidence>
<keyword evidence="8" id="KW-0560">Oxidoreductase</keyword>
<dbReference type="GO" id="GO:0030964">
    <property type="term" value="C:NADH dehydrogenase complex"/>
    <property type="evidence" value="ECO:0007669"/>
    <property type="project" value="TreeGrafter"/>
</dbReference>